<dbReference type="EMBL" id="JAINUG010000057">
    <property type="protein sequence ID" value="KAJ8403662.1"/>
    <property type="molecule type" value="Genomic_DNA"/>
</dbReference>
<accession>A0AAD7WNQ1</accession>
<reference evidence="1" key="1">
    <citation type="journal article" date="2023" name="Science">
        <title>Genome structures resolve the early diversification of teleost fishes.</title>
        <authorList>
            <person name="Parey E."/>
            <person name="Louis A."/>
            <person name="Montfort J."/>
            <person name="Bouchez O."/>
            <person name="Roques C."/>
            <person name="Iampietro C."/>
            <person name="Lluch J."/>
            <person name="Castinel A."/>
            <person name="Donnadieu C."/>
            <person name="Desvignes T."/>
            <person name="Floi Bucao C."/>
            <person name="Jouanno E."/>
            <person name="Wen M."/>
            <person name="Mejri S."/>
            <person name="Dirks R."/>
            <person name="Jansen H."/>
            <person name="Henkel C."/>
            <person name="Chen W.J."/>
            <person name="Zahm M."/>
            <person name="Cabau C."/>
            <person name="Klopp C."/>
            <person name="Thompson A.W."/>
            <person name="Robinson-Rechavi M."/>
            <person name="Braasch I."/>
            <person name="Lecointre G."/>
            <person name="Bobe J."/>
            <person name="Postlethwait J.H."/>
            <person name="Berthelot C."/>
            <person name="Roest Crollius H."/>
            <person name="Guiguen Y."/>
        </authorList>
    </citation>
    <scope>NUCLEOTIDE SEQUENCE</scope>
    <source>
        <strain evidence="1">NC1722</strain>
    </source>
</reference>
<dbReference type="Proteomes" id="UP001221898">
    <property type="component" value="Unassembled WGS sequence"/>
</dbReference>
<protein>
    <submittedName>
        <fullName evidence="1">Uncharacterized protein</fullName>
    </submittedName>
</protein>
<name>A0AAD7WNQ1_9TELE</name>
<comment type="caution">
    <text evidence="1">The sequence shown here is derived from an EMBL/GenBank/DDBJ whole genome shotgun (WGS) entry which is preliminary data.</text>
</comment>
<organism evidence="1 2">
    <name type="scientific">Aldrovandia affinis</name>
    <dbReference type="NCBI Taxonomy" id="143900"/>
    <lineage>
        <taxon>Eukaryota</taxon>
        <taxon>Metazoa</taxon>
        <taxon>Chordata</taxon>
        <taxon>Craniata</taxon>
        <taxon>Vertebrata</taxon>
        <taxon>Euteleostomi</taxon>
        <taxon>Actinopterygii</taxon>
        <taxon>Neopterygii</taxon>
        <taxon>Teleostei</taxon>
        <taxon>Notacanthiformes</taxon>
        <taxon>Halosauridae</taxon>
        <taxon>Aldrovandia</taxon>
    </lineage>
</organism>
<gene>
    <name evidence="1" type="ORF">AAFF_G00349880</name>
</gene>
<proteinExistence type="predicted"/>
<evidence type="ECO:0000313" key="1">
    <source>
        <dbReference type="EMBL" id="KAJ8403662.1"/>
    </source>
</evidence>
<keyword evidence="2" id="KW-1185">Reference proteome</keyword>
<evidence type="ECO:0000313" key="2">
    <source>
        <dbReference type="Proteomes" id="UP001221898"/>
    </source>
</evidence>
<sequence>MRTDFPHLLGDAACRAGLTMPPLPTHSKFTGVNKAERVLPRAHTTPQFPDFMDFVKSTWAVPAKVVLPATHFSPFTNLEGWSEEYATGTLRAEDGVQAYLAPDSVAWTTRHPLPPKREAEVKLLDKILAGAAQATTPANLAFVRVSLSELTISHTSLGEAEVTEVCHLAGIALHLIEAIGVCTGHTIALATVATRHARLSTTAITKSQKANVLNTPLSTTGLFGSARRQQCFKRREETRQHLQQDMPLPRLAVPSTGRVPTLTVRRRA</sequence>
<dbReference type="AlphaFoldDB" id="A0AAD7WNQ1"/>